<dbReference type="GO" id="GO:0016020">
    <property type="term" value="C:membrane"/>
    <property type="evidence" value="ECO:0007669"/>
    <property type="project" value="TreeGrafter"/>
</dbReference>
<evidence type="ECO:0000256" key="1">
    <source>
        <dbReference type="SAM" id="Phobius"/>
    </source>
</evidence>
<sequence>MAPDAPVPRWITASPVTTEAPPEYRHDLDGLRGIAIALVVGFHVWMGRVSGGVDVFLVLSGFFFTAMLLRRSASADGVGIAATLRRTARRLTPALVVVLAAVVVTTIAVRPFTQWGDISGQTLASALYLQNWFLANAELDYLAPNPSVSPLQHLWSMSVQGQFYLLMLLVVAAWAWLARRVSRRTGRIGLSILLGAAAALSFWYAVDGASRHQPWTYYDSGARAWELLAGALLAIAAPAVRLPNPVRTLLAILGILGVLTCGVLFDGANQFPGAPALYPVLATAALILAGTNAGAERQPWVNRVLATGVCTGLGTVAYAFYLWHWPILIFYLAEYGAPAAGLTDGLVVVGLALALAVLTHRFVESPLRHGAFASSRLAEALRRRMLIPAVCALGAALLGATVGWQASLRVHPATPPVALQVAQYPGAAALVPGVVYAAAPMRPNLFEGWNDSPAPTRDGCITPDREVRSCVYGDLTATRTIAVVGGSHSEHWLPALEVLAADHGIRIVTYLKEACPLTLVDDPAYYHSPFPECREWSVDVIDRLARTKPDWVFTLGTYYRVDGRGDEVPAEFRDVWTALSNRGLNVLAMRDTPRLRRDGVLYRAIDCLGGHGTPQSCGLDRALVLDPVNPAIDATSAYPNVYPLDLSDSLCRPDRCWVAEGNVLIYRDEHHLTASYARSLAPELGRQIGEITNWW</sequence>
<evidence type="ECO:0000313" key="5">
    <source>
        <dbReference type="Proteomes" id="UP000655751"/>
    </source>
</evidence>
<feature type="transmembrane region" description="Helical" evidence="1">
    <location>
        <begin position="277"/>
        <end position="295"/>
    </location>
</feature>
<evidence type="ECO:0000259" key="3">
    <source>
        <dbReference type="Pfam" id="PF19040"/>
    </source>
</evidence>
<keyword evidence="4" id="KW-0012">Acyltransferase</keyword>
<feature type="transmembrane region" description="Helical" evidence="1">
    <location>
        <begin position="91"/>
        <end position="109"/>
    </location>
</feature>
<dbReference type="GO" id="GO:0016747">
    <property type="term" value="F:acyltransferase activity, transferring groups other than amino-acyl groups"/>
    <property type="evidence" value="ECO:0007669"/>
    <property type="project" value="InterPro"/>
</dbReference>
<keyword evidence="1" id="KW-0812">Transmembrane</keyword>
<dbReference type="Pfam" id="PF01757">
    <property type="entry name" value="Acyl_transf_3"/>
    <property type="match status" value="1"/>
</dbReference>
<dbReference type="InterPro" id="IPR043968">
    <property type="entry name" value="SGNH"/>
</dbReference>
<dbReference type="AlphaFoldDB" id="A0A931N7W5"/>
<evidence type="ECO:0000313" key="4">
    <source>
        <dbReference type="EMBL" id="MBH0781148.1"/>
    </source>
</evidence>
<dbReference type="InterPro" id="IPR002656">
    <property type="entry name" value="Acyl_transf_3_dom"/>
</dbReference>
<organism evidence="4 5">
    <name type="scientific">Nocardia bovistercoris</name>
    <dbReference type="NCBI Taxonomy" id="2785916"/>
    <lineage>
        <taxon>Bacteria</taxon>
        <taxon>Bacillati</taxon>
        <taxon>Actinomycetota</taxon>
        <taxon>Actinomycetes</taxon>
        <taxon>Mycobacteriales</taxon>
        <taxon>Nocardiaceae</taxon>
        <taxon>Nocardia</taxon>
    </lineage>
</organism>
<feature type="transmembrane region" description="Helical" evidence="1">
    <location>
        <begin position="304"/>
        <end position="323"/>
    </location>
</feature>
<dbReference type="Proteomes" id="UP000655751">
    <property type="component" value="Unassembled WGS sequence"/>
</dbReference>
<keyword evidence="1" id="KW-1133">Transmembrane helix</keyword>
<dbReference type="GO" id="GO:0009103">
    <property type="term" value="P:lipopolysaccharide biosynthetic process"/>
    <property type="evidence" value="ECO:0007669"/>
    <property type="project" value="TreeGrafter"/>
</dbReference>
<feature type="transmembrane region" description="Helical" evidence="1">
    <location>
        <begin position="188"/>
        <end position="205"/>
    </location>
</feature>
<keyword evidence="1" id="KW-0472">Membrane</keyword>
<name>A0A931N7W5_9NOCA</name>
<dbReference type="Pfam" id="PF19040">
    <property type="entry name" value="SGNH"/>
    <property type="match status" value="1"/>
</dbReference>
<feature type="transmembrane region" description="Helical" evidence="1">
    <location>
        <begin position="335"/>
        <end position="358"/>
    </location>
</feature>
<evidence type="ECO:0000259" key="2">
    <source>
        <dbReference type="Pfam" id="PF01757"/>
    </source>
</evidence>
<feature type="transmembrane region" description="Helical" evidence="1">
    <location>
        <begin position="154"/>
        <end position="176"/>
    </location>
</feature>
<protein>
    <submittedName>
        <fullName evidence="4">Acyltransferase family protein</fullName>
    </submittedName>
</protein>
<dbReference type="InterPro" id="IPR050879">
    <property type="entry name" value="Acyltransferase_3"/>
</dbReference>
<dbReference type="PANTHER" id="PTHR23028:SF53">
    <property type="entry name" value="ACYL_TRANSF_3 DOMAIN-CONTAINING PROTEIN"/>
    <property type="match status" value="1"/>
</dbReference>
<comment type="caution">
    <text evidence="4">The sequence shown here is derived from an EMBL/GenBank/DDBJ whole genome shotgun (WGS) entry which is preliminary data.</text>
</comment>
<feature type="transmembrane region" description="Helical" evidence="1">
    <location>
        <begin position="225"/>
        <end position="242"/>
    </location>
</feature>
<dbReference type="EMBL" id="JADMLG010000021">
    <property type="protein sequence ID" value="MBH0781148.1"/>
    <property type="molecule type" value="Genomic_DNA"/>
</dbReference>
<proteinExistence type="predicted"/>
<feature type="transmembrane region" description="Helical" evidence="1">
    <location>
        <begin position="52"/>
        <end position="70"/>
    </location>
</feature>
<reference evidence="4" key="1">
    <citation type="submission" date="2020-11" db="EMBL/GenBank/DDBJ databases">
        <title>Nocardia NEAU-351.nov., a novel actinomycete isolated from the cow dung.</title>
        <authorList>
            <person name="Zhang X."/>
        </authorList>
    </citation>
    <scope>NUCLEOTIDE SEQUENCE</scope>
    <source>
        <strain evidence="4">NEAU-351</strain>
    </source>
</reference>
<dbReference type="PANTHER" id="PTHR23028">
    <property type="entry name" value="ACETYLTRANSFERASE"/>
    <property type="match status" value="1"/>
</dbReference>
<gene>
    <name evidence="4" type="ORF">IT779_33230</name>
</gene>
<feature type="domain" description="Acyltransferase 3" evidence="2">
    <location>
        <begin position="26"/>
        <end position="359"/>
    </location>
</feature>
<accession>A0A931N7W5</accession>
<feature type="transmembrane region" description="Helical" evidence="1">
    <location>
        <begin position="249"/>
        <end position="265"/>
    </location>
</feature>
<feature type="transmembrane region" description="Helical" evidence="1">
    <location>
        <begin position="385"/>
        <end position="404"/>
    </location>
</feature>
<feature type="domain" description="SGNH" evidence="3">
    <location>
        <begin position="460"/>
        <end position="684"/>
    </location>
</feature>
<dbReference type="RefSeq" id="WP_196153490.1">
    <property type="nucleotide sequence ID" value="NZ_JADMLG010000021.1"/>
</dbReference>
<keyword evidence="5" id="KW-1185">Reference proteome</keyword>
<keyword evidence="4" id="KW-0808">Transferase</keyword>